<keyword evidence="2" id="KW-1185">Reference proteome</keyword>
<comment type="caution">
    <text evidence="1">The sequence shown here is derived from an EMBL/GenBank/DDBJ whole genome shotgun (WGS) entry which is preliminary data.</text>
</comment>
<dbReference type="Proteomes" id="UP000187283">
    <property type="component" value="Unassembled WGS sequence"/>
</dbReference>
<dbReference type="EMBL" id="LSSN01002645">
    <property type="protein sequence ID" value="OMJ15531.1"/>
    <property type="molecule type" value="Genomic_DNA"/>
</dbReference>
<sequence length="77" mass="8852">MLRKFCQIEKQNESEAKIFLEEIYGSSQDLFRLGFSHAYKLKNTKCVSISQAAGYEKDITFSVPESSNYQFLNCSPN</sequence>
<proteinExistence type="predicted"/>
<organism evidence="1 2">
    <name type="scientific">Smittium culicis</name>
    <dbReference type="NCBI Taxonomy" id="133412"/>
    <lineage>
        <taxon>Eukaryota</taxon>
        <taxon>Fungi</taxon>
        <taxon>Fungi incertae sedis</taxon>
        <taxon>Zoopagomycota</taxon>
        <taxon>Kickxellomycotina</taxon>
        <taxon>Harpellomycetes</taxon>
        <taxon>Harpellales</taxon>
        <taxon>Legeriomycetaceae</taxon>
        <taxon>Smittium</taxon>
    </lineage>
</organism>
<dbReference type="AlphaFoldDB" id="A0A1R1XLK7"/>
<protein>
    <submittedName>
        <fullName evidence="1">Uncharacterized protein</fullName>
    </submittedName>
</protein>
<reference evidence="1 2" key="1">
    <citation type="submission" date="2017-01" db="EMBL/GenBank/DDBJ databases">
        <authorList>
            <person name="Mah S.A."/>
            <person name="Swanson W.J."/>
            <person name="Moy G.W."/>
            <person name="Vacquier V.D."/>
        </authorList>
    </citation>
    <scope>NUCLEOTIDE SEQUENCE [LARGE SCALE GENOMIC DNA]</scope>
    <source>
        <strain evidence="1 2">GSMNP</strain>
    </source>
</reference>
<accession>A0A1R1XLK7</accession>
<name>A0A1R1XLK7_9FUNG</name>
<gene>
    <name evidence="1" type="ORF">AYI70_g7209</name>
</gene>
<evidence type="ECO:0000313" key="1">
    <source>
        <dbReference type="EMBL" id="OMJ15531.1"/>
    </source>
</evidence>
<evidence type="ECO:0000313" key="2">
    <source>
        <dbReference type="Proteomes" id="UP000187283"/>
    </source>
</evidence>